<keyword evidence="3" id="KW-0808">Transferase</keyword>
<dbReference type="AlphaFoldDB" id="A0A8J2BJZ1"/>
<feature type="transmembrane region" description="Helical" evidence="7">
    <location>
        <begin position="277"/>
        <end position="303"/>
    </location>
</feature>
<comment type="subcellular location">
    <subcellularLocation>
        <location evidence="1">Membrane</location>
        <topology evidence="1">Multi-pass membrane protein</topology>
    </subcellularLocation>
</comment>
<evidence type="ECO:0000256" key="2">
    <source>
        <dbReference type="ARBA" id="ARBA00022676"/>
    </source>
</evidence>
<evidence type="ECO:0000256" key="1">
    <source>
        <dbReference type="ARBA" id="ARBA00004141"/>
    </source>
</evidence>
<evidence type="ECO:0000256" key="7">
    <source>
        <dbReference type="SAM" id="Phobius"/>
    </source>
</evidence>
<name>A0A8J2BJZ1_9BACT</name>
<comment type="caution">
    <text evidence="8">The sequence shown here is derived from an EMBL/GenBank/DDBJ whole genome shotgun (WGS) entry which is preliminary data.</text>
</comment>
<evidence type="ECO:0000313" key="9">
    <source>
        <dbReference type="Proteomes" id="UP000663859"/>
    </source>
</evidence>
<dbReference type="EMBL" id="CAJNOB010000023">
    <property type="protein sequence ID" value="CAF0698746.1"/>
    <property type="molecule type" value="Genomic_DNA"/>
</dbReference>
<dbReference type="GO" id="GO:0016020">
    <property type="term" value="C:membrane"/>
    <property type="evidence" value="ECO:0007669"/>
    <property type="project" value="UniProtKB-SubCell"/>
</dbReference>
<keyword evidence="6 7" id="KW-0472">Membrane</keyword>
<evidence type="ECO:0000256" key="4">
    <source>
        <dbReference type="ARBA" id="ARBA00022692"/>
    </source>
</evidence>
<sequence length="391" mass="45424">MAWRLFLWCWTAISALWWGLSLHCARAGAPRRPPRKRKGSKTLSLFRPIPKIRSPQEYERLRDALFSLLSQLDSGCQLLLGIPREDACLWTDAIQLLEASECGASFQILFEPDPFPYRNPKILWQRSLAKFAKGELWVWTDGDVCLPSHFLHVVREDFEACRRGFVTYPYVIRGVDNARDFWEAAWVNVELFPGVCLLGRMDRVWFGLGAGMVFLGKKWERASLWDKLGKSLADDFVLAQTLKPGALGSVVLETFPRSLTLREALARYLRWKKTVRWCSPAGFAGQILILPMIGWTVALFLNWHEPQNWMGWLCVVVGESLWFLSIFRAVRAHLPKRLYRLLPLWSYLRTFSWLLCWLPWPVAWDRQWWPCPVDKSSLLDQRVSLKRKGTG</sequence>
<dbReference type="Pfam" id="PF13506">
    <property type="entry name" value="Glyco_transf_21"/>
    <property type="match status" value="1"/>
</dbReference>
<evidence type="ECO:0000313" key="8">
    <source>
        <dbReference type="EMBL" id="CAF0698746.1"/>
    </source>
</evidence>
<protein>
    <submittedName>
        <fullName evidence="8">Putative Glycosyltransferase, family 21</fullName>
    </submittedName>
</protein>
<evidence type="ECO:0000256" key="6">
    <source>
        <dbReference type="ARBA" id="ARBA00023136"/>
    </source>
</evidence>
<feature type="transmembrane region" description="Helical" evidence="7">
    <location>
        <begin position="309"/>
        <end position="330"/>
    </location>
</feature>
<keyword evidence="2" id="KW-0328">Glycosyltransferase</keyword>
<keyword evidence="9" id="KW-1185">Reference proteome</keyword>
<keyword evidence="5 7" id="KW-1133">Transmembrane helix</keyword>
<dbReference type="InterPro" id="IPR025993">
    <property type="entry name" value="Ceramide_glucosylTrfase"/>
</dbReference>
<dbReference type="GO" id="GO:0016757">
    <property type="term" value="F:glycosyltransferase activity"/>
    <property type="evidence" value="ECO:0007669"/>
    <property type="project" value="UniProtKB-KW"/>
</dbReference>
<evidence type="ECO:0000256" key="5">
    <source>
        <dbReference type="ARBA" id="ARBA00022989"/>
    </source>
</evidence>
<proteinExistence type="predicted"/>
<accession>A0A8J2BJZ1</accession>
<dbReference type="Proteomes" id="UP000663859">
    <property type="component" value="Unassembled WGS sequence"/>
</dbReference>
<dbReference type="RefSeq" id="WP_174582023.1">
    <property type="nucleotide sequence ID" value="NZ_CAJNOB010000023.1"/>
</dbReference>
<evidence type="ECO:0000256" key="3">
    <source>
        <dbReference type="ARBA" id="ARBA00022679"/>
    </source>
</evidence>
<keyword evidence="4 7" id="KW-0812">Transmembrane</keyword>
<organism evidence="8 9">
    <name type="scientific">Candidatus Methylacidithermus pantelleriae</name>
    <dbReference type="NCBI Taxonomy" id="2744239"/>
    <lineage>
        <taxon>Bacteria</taxon>
        <taxon>Pseudomonadati</taxon>
        <taxon>Verrucomicrobiota</taxon>
        <taxon>Methylacidiphilae</taxon>
        <taxon>Methylacidiphilales</taxon>
        <taxon>Methylacidiphilaceae</taxon>
        <taxon>Candidatus Methylacidithermus</taxon>
    </lineage>
</organism>
<gene>
    <name evidence="8" type="ORF">MPNT_30005</name>
</gene>
<reference evidence="8" key="1">
    <citation type="submission" date="2021-02" db="EMBL/GenBank/DDBJ databases">
        <authorList>
            <person name="Cremers G."/>
            <person name="Picone N."/>
        </authorList>
    </citation>
    <scope>NUCLEOTIDE SEQUENCE</scope>
    <source>
        <strain evidence="8">PQ17</strain>
    </source>
</reference>